<keyword evidence="10 13" id="KW-0675">Receptor</keyword>
<keyword evidence="15" id="KW-1185">Reference proteome</keyword>
<dbReference type="InterPro" id="IPR004072">
    <property type="entry name" value="Vmron_rcpt_1"/>
</dbReference>
<evidence type="ECO:0000256" key="7">
    <source>
        <dbReference type="ARBA" id="ARBA00022989"/>
    </source>
</evidence>
<accession>A0A9J7GMN5</accession>
<evidence type="ECO:0000259" key="14">
    <source>
        <dbReference type="PROSITE" id="PS50262"/>
    </source>
</evidence>
<sequence length="312" mass="35007">MEASDKAIAVMFSTQTLVGVLGNLSLLCRYMLLCFSGFSFKSTDLILWHMIVANVLTLLCKGVPQTMVALGFKDFLNDFGCKLLVYLHRVGRGVCMSSTCSLSVFQAITISPWNSLWAELKAEAPKYISSSLCLSWILYVLISIFSLMYISANYKNNTKNVKDLGYCFAVRPDKIIYTLYAIIQSVPDLIFVGLMLWASSSMLFTLHRHKQRMQHMPRTNVSSRRSTESRATETILLLVSTFVCSYTLSCMLTLSVTLLLNPSWSLVNMAAIVAGSFPAMSPFLLMRCHNVAHSPCFSWIKTERMSIVLKLT</sequence>
<dbReference type="GO" id="GO:0016503">
    <property type="term" value="F:pheromone receptor activity"/>
    <property type="evidence" value="ECO:0007669"/>
    <property type="project" value="InterPro"/>
</dbReference>
<dbReference type="PRINTS" id="PR01534">
    <property type="entry name" value="VOMERONASL1R"/>
</dbReference>
<keyword evidence="9 13" id="KW-0472">Membrane</keyword>
<organism evidence="15 16">
    <name type="scientific">Cricetulus griseus</name>
    <name type="common">Chinese hamster</name>
    <name type="synonym">Cricetulus barabensis griseus</name>
    <dbReference type="NCBI Taxonomy" id="10029"/>
    <lineage>
        <taxon>Eukaryota</taxon>
        <taxon>Metazoa</taxon>
        <taxon>Chordata</taxon>
        <taxon>Craniata</taxon>
        <taxon>Vertebrata</taxon>
        <taxon>Euteleostomi</taxon>
        <taxon>Mammalia</taxon>
        <taxon>Eutheria</taxon>
        <taxon>Euarchontoglires</taxon>
        <taxon>Glires</taxon>
        <taxon>Rodentia</taxon>
        <taxon>Myomorpha</taxon>
        <taxon>Muroidea</taxon>
        <taxon>Cricetidae</taxon>
        <taxon>Cricetinae</taxon>
        <taxon>Cricetulus</taxon>
    </lineage>
</organism>
<evidence type="ECO:0000256" key="10">
    <source>
        <dbReference type="ARBA" id="ARBA00023170"/>
    </source>
</evidence>
<dbReference type="KEGG" id="cge:113838156"/>
<evidence type="ECO:0000256" key="11">
    <source>
        <dbReference type="ARBA" id="ARBA00023180"/>
    </source>
</evidence>
<feature type="transmembrane region" description="Helical" evidence="13">
    <location>
        <begin position="46"/>
        <end position="72"/>
    </location>
</feature>
<dbReference type="InterPro" id="IPR017452">
    <property type="entry name" value="GPCR_Rhodpsn_7TM"/>
</dbReference>
<keyword evidence="8 13" id="KW-0297">G-protein coupled receptor</keyword>
<protein>
    <recommendedName>
        <fullName evidence="13">Vomeronasal type-1 receptor</fullName>
    </recommendedName>
</protein>
<dbReference type="GeneID" id="113838156"/>
<dbReference type="OrthoDB" id="9606139at2759"/>
<dbReference type="SUPFAM" id="SSF81321">
    <property type="entry name" value="Family A G protein-coupled receptor-like"/>
    <property type="match status" value="1"/>
</dbReference>
<evidence type="ECO:0000256" key="3">
    <source>
        <dbReference type="ARBA" id="ARBA00010663"/>
    </source>
</evidence>
<dbReference type="GO" id="GO:0007606">
    <property type="term" value="P:sensory perception of chemical stimulus"/>
    <property type="evidence" value="ECO:0007669"/>
    <property type="project" value="UniProtKB-ARBA"/>
</dbReference>
<dbReference type="PROSITE" id="PS50262">
    <property type="entry name" value="G_PROTEIN_RECEP_F1_2"/>
    <property type="match status" value="1"/>
</dbReference>
<evidence type="ECO:0000256" key="8">
    <source>
        <dbReference type="ARBA" id="ARBA00023040"/>
    </source>
</evidence>
<evidence type="ECO:0000256" key="4">
    <source>
        <dbReference type="ARBA" id="ARBA00022475"/>
    </source>
</evidence>
<comment type="similarity">
    <text evidence="3 13">Belongs to the G-protein coupled receptor 1 family.</text>
</comment>
<feature type="domain" description="G-protein coupled receptors family 1 profile" evidence="14">
    <location>
        <begin position="22"/>
        <end position="285"/>
    </location>
</feature>
<evidence type="ECO:0000313" key="15">
    <source>
        <dbReference type="Proteomes" id="UP001108280"/>
    </source>
</evidence>
<dbReference type="Proteomes" id="UP001108280">
    <property type="component" value="Chromosome 9"/>
</dbReference>
<comment type="function">
    <text evidence="1">Putative pheromone receptor.</text>
</comment>
<feature type="transmembrane region" description="Helical" evidence="13">
    <location>
        <begin position="7"/>
        <end position="26"/>
    </location>
</feature>
<evidence type="ECO:0000256" key="6">
    <source>
        <dbReference type="ARBA" id="ARBA00022692"/>
    </source>
</evidence>
<evidence type="ECO:0000256" key="9">
    <source>
        <dbReference type="ARBA" id="ARBA00023136"/>
    </source>
</evidence>
<dbReference type="Gene3D" id="1.20.1070.10">
    <property type="entry name" value="Rhodopsin 7-helix transmembrane proteins"/>
    <property type="match status" value="1"/>
</dbReference>
<dbReference type="GO" id="GO:0005886">
    <property type="term" value="C:plasma membrane"/>
    <property type="evidence" value="ECO:0007669"/>
    <property type="project" value="UniProtKB-SubCell"/>
</dbReference>
<dbReference type="FunFam" id="1.20.1070.10:FF:000033">
    <property type="entry name" value="Vomeronasal type-1 receptor"/>
    <property type="match status" value="1"/>
</dbReference>
<evidence type="ECO:0000256" key="2">
    <source>
        <dbReference type="ARBA" id="ARBA00004651"/>
    </source>
</evidence>
<dbReference type="PANTHER" id="PTHR24062">
    <property type="entry name" value="VOMERONASAL TYPE-1 RECEPTOR"/>
    <property type="match status" value="1"/>
</dbReference>
<evidence type="ECO:0000256" key="13">
    <source>
        <dbReference type="RuleBase" id="RU364061"/>
    </source>
</evidence>
<feature type="transmembrane region" description="Helical" evidence="13">
    <location>
        <begin position="266"/>
        <end position="285"/>
    </location>
</feature>
<dbReference type="RefSeq" id="XP_027289749.1">
    <property type="nucleotide sequence ID" value="XM_027433948.1"/>
</dbReference>
<evidence type="ECO:0000256" key="12">
    <source>
        <dbReference type="ARBA" id="ARBA00023224"/>
    </source>
</evidence>
<keyword evidence="4 13" id="KW-1003">Cell membrane</keyword>
<name>A0A9J7GMN5_CRIGR</name>
<proteinExistence type="inferred from homology"/>
<reference evidence="15" key="2">
    <citation type="journal article" date="2020" name="Biotechnol. Bioeng.">
        <title>Chromosome-scale scaffolds for the Chinese hamster reference genome assembly to facilitate the study of the CHO epigenome.</title>
        <authorList>
            <person name="Hilliard W."/>
            <person name="MacDonald M."/>
            <person name="Lee K.H."/>
        </authorList>
    </citation>
    <scope>NUCLEOTIDE SEQUENCE [LARGE SCALE GENOMIC DNA]</scope>
    <source>
        <strain evidence="15">17A/GY</strain>
    </source>
</reference>
<feature type="transmembrane region" description="Helical" evidence="13">
    <location>
        <begin position="234"/>
        <end position="260"/>
    </location>
</feature>
<keyword evidence="7 13" id="KW-1133">Transmembrane helix</keyword>
<reference evidence="15" key="1">
    <citation type="journal article" date="2018" name="Biotechnol. Bioeng.">
        <title>A reference genome of the Chinese hamster based on a hybrid assembly strategy.</title>
        <authorList>
            <person name="Rupp O."/>
            <person name="MacDonald M.L."/>
            <person name="Li S."/>
            <person name="Dhiman H."/>
            <person name="Polson S."/>
            <person name="Griep S."/>
            <person name="Heffner K."/>
            <person name="Hernandez I."/>
            <person name="Brinkrolf K."/>
            <person name="Jadhav V."/>
            <person name="Samoudi M."/>
            <person name="Hao H."/>
            <person name="Kingham B."/>
            <person name="Goesmann A."/>
            <person name="Betenbaugh M.J."/>
            <person name="Lewis N.E."/>
            <person name="Borth N."/>
            <person name="Lee K.H."/>
        </authorList>
    </citation>
    <scope>NUCLEOTIDE SEQUENCE [LARGE SCALE GENOMIC DNA]</scope>
    <source>
        <strain evidence="15">17A/GY</strain>
    </source>
</reference>
<dbReference type="Pfam" id="PF03402">
    <property type="entry name" value="V1R"/>
    <property type="match status" value="1"/>
</dbReference>
<evidence type="ECO:0000313" key="16">
    <source>
        <dbReference type="RefSeq" id="XP_027289749.1"/>
    </source>
</evidence>
<comment type="subcellular location">
    <subcellularLocation>
        <location evidence="2 13">Cell membrane</location>
        <topology evidence="2 13">Multi-pass membrane protein</topology>
    </subcellularLocation>
</comment>
<feature type="transmembrane region" description="Helical" evidence="13">
    <location>
        <begin position="127"/>
        <end position="152"/>
    </location>
</feature>
<evidence type="ECO:0000256" key="1">
    <source>
        <dbReference type="ARBA" id="ARBA00003878"/>
    </source>
</evidence>
<dbReference type="GO" id="GO:0019236">
    <property type="term" value="P:response to pheromone"/>
    <property type="evidence" value="ECO:0007669"/>
    <property type="project" value="UniProtKB-KW"/>
</dbReference>
<keyword evidence="11" id="KW-0325">Glycoprotein</keyword>
<keyword evidence="12 13" id="KW-0807">Transducer</keyword>
<dbReference type="AlphaFoldDB" id="A0A9J7GMN5"/>
<keyword evidence="6 13" id="KW-0812">Transmembrane</keyword>
<gene>
    <name evidence="16" type="primary">LOC113838156</name>
</gene>
<reference evidence="16" key="3">
    <citation type="submission" date="2025-08" db="UniProtKB">
        <authorList>
            <consortium name="RefSeq"/>
        </authorList>
    </citation>
    <scope>IDENTIFICATION</scope>
    <source>
        <strain evidence="16">17A/GY</strain>
        <tissue evidence="16">Liver</tissue>
    </source>
</reference>
<evidence type="ECO:0000256" key="5">
    <source>
        <dbReference type="ARBA" id="ARBA00022507"/>
    </source>
</evidence>
<keyword evidence="5 13" id="KW-0589">Pheromone response</keyword>